<dbReference type="InParanoid" id="I7MAU1"/>
<organism evidence="2 3">
    <name type="scientific">Tetrahymena thermophila (strain SB210)</name>
    <dbReference type="NCBI Taxonomy" id="312017"/>
    <lineage>
        <taxon>Eukaryota</taxon>
        <taxon>Sar</taxon>
        <taxon>Alveolata</taxon>
        <taxon>Ciliophora</taxon>
        <taxon>Intramacronucleata</taxon>
        <taxon>Oligohymenophorea</taxon>
        <taxon>Hymenostomatida</taxon>
        <taxon>Tetrahymenina</taxon>
        <taxon>Tetrahymenidae</taxon>
        <taxon>Tetrahymena</taxon>
    </lineage>
</organism>
<dbReference type="KEGG" id="tet:TTHERM_00670680"/>
<feature type="compositionally biased region" description="Low complexity" evidence="1">
    <location>
        <begin position="42"/>
        <end position="58"/>
    </location>
</feature>
<feature type="region of interest" description="Disordered" evidence="1">
    <location>
        <begin position="141"/>
        <end position="177"/>
    </location>
</feature>
<protein>
    <submittedName>
        <fullName evidence="2">Uncharacterized protein</fullName>
    </submittedName>
</protein>
<dbReference type="GeneID" id="7833347"/>
<evidence type="ECO:0000256" key="1">
    <source>
        <dbReference type="SAM" id="MobiDB-lite"/>
    </source>
</evidence>
<feature type="compositionally biased region" description="Polar residues" evidence="1">
    <location>
        <begin position="164"/>
        <end position="176"/>
    </location>
</feature>
<reference evidence="3" key="1">
    <citation type="journal article" date="2006" name="PLoS Biol.">
        <title>Macronuclear genome sequence of the ciliate Tetrahymena thermophila, a model eukaryote.</title>
        <authorList>
            <person name="Eisen J.A."/>
            <person name="Coyne R.S."/>
            <person name="Wu M."/>
            <person name="Wu D."/>
            <person name="Thiagarajan M."/>
            <person name="Wortman J.R."/>
            <person name="Badger J.H."/>
            <person name="Ren Q."/>
            <person name="Amedeo P."/>
            <person name="Jones K.M."/>
            <person name="Tallon L.J."/>
            <person name="Delcher A.L."/>
            <person name="Salzberg S.L."/>
            <person name="Silva J.C."/>
            <person name="Haas B.J."/>
            <person name="Majoros W.H."/>
            <person name="Farzad M."/>
            <person name="Carlton J.M."/>
            <person name="Smith R.K. Jr."/>
            <person name="Garg J."/>
            <person name="Pearlman R.E."/>
            <person name="Karrer K.M."/>
            <person name="Sun L."/>
            <person name="Manning G."/>
            <person name="Elde N.C."/>
            <person name="Turkewitz A.P."/>
            <person name="Asai D.J."/>
            <person name="Wilkes D.E."/>
            <person name="Wang Y."/>
            <person name="Cai H."/>
            <person name="Collins K."/>
            <person name="Stewart B.A."/>
            <person name="Lee S.R."/>
            <person name="Wilamowska K."/>
            <person name="Weinberg Z."/>
            <person name="Ruzzo W.L."/>
            <person name="Wloga D."/>
            <person name="Gaertig J."/>
            <person name="Frankel J."/>
            <person name="Tsao C.-C."/>
            <person name="Gorovsky M.A."/>
            <person name="Keeling P.J."/>
            <person name="Waller R.F."/>
            <person name="Patron N.J."/>
            <person name="Cherry J.M."/>
            <person name="Stover N.A."/>
            <person name="Krieger C.J."/>
            <person name="del Toro C."/>
            <person name="Ryder H.F."/>
            <person name="Williamson S.C."/>
            <person name="Barbeau R.A."/>
            <person name="Hamilton E.P."/>
            <person name="Orias E."/>
        </authorList>
    </citation>
    <scope>NUCLEOTIDE SEQUENCE [LARGE SCALE GENOMIC DNA]</scope>
    <source>
        <strain evidence="3">SB210</strain>
    </source>
</reference>
<dbReference type="AlphaFoldDB" id="I7MAU1"/>
<proteinExistence type="predicted"/>
<dbReference type="RefSeq" id="XP_001026389.2">
    <property type="nucleotide sequence ID" value="XM_001026389.2"/>
</dbReference>
<dbReference type="Proteomes" id="UP000009168">
    <property type="component" value="Unassembled WGS sequence"/>
</dbReference>
<sequence length="237" mass="27311">MRHQAQHQQVNNIPFTQSLQHQQNSVLGQLQDQGAYVQQQEQPFMKQMKQKSSSPQPQGSNYQNQAVPFGNQINNQKNLSLRGNSTHNYYPQPYQRANTQVTSSQQYQVGQVPNPNMANSMITGYISPSKISPKNQLQLLQQNSAQQSYQSQQQGNQQQPQAWRRNTYQGGSTQPYKQAPTEMYQQQITTPMKAFPDPQQAQFKITQSKKVMQNFHIYFYSQQSSKVISLNHSRNKN</sequence>
<feature type="compositionally biased region" description="Polar residues" evidence="1">
    <location>
        <begin position="59"/>
        <end position="68"/>
    </location>
</feature>
<feature type="region of interest" description="Disordered" evidence="1">
    <location>
        <begin position="42"/>
        <end position="68"/>
    </location>
</feature>
<name>I7MAU1_TETTS</name>
<keyword evidence="3" id="KW-1185">Reference proteome</keyword>
<evidence type="ECO:0000313" key="3">
    <source>
        <dbReference type="Proteomes" id="UP000009168"/>
    </source>
</evidence>
<gene>
    <name evidence="2" type="ORF">TTHERM_00670680</name>
</gene>
<accession>I7MAU1</accession>
<feature type="compositionally biased region" description="Low complexity" evidence="1">
    <location>
        <begin position="141"/>
        <end position="161"/>
    </location>
</feature>
<evidence type="ECO:0000313" key="2">
    <source>
        <dbReference type="EMBL" id="EAS06144.2"/>
    </source>
</evidence>
<dbReference type="EMBL" id="GG662308">
    <property type="protein sequence ID" value="EAS06144.2"/>
    <property type="molecule type" value="Genomic_DNA"/>
</dbReference>